<sequence>MKWKDIKLATLQKMFSAEGTSIPSDDSTRDYLAGMPYVANEGLQMICTSKKYIVKSVDLDSTMGIVVGKYRKFVMPDIAKDFFEFAGEIYYTDDAGRERTQAYYTEVNNVLVLPANFTGVFTVYYKAYPEEITSDTDDEYELQIPPDIVAILPLYMASQLYKEDDNGIATSLRNEFEVAYERLAQNNPMCTYEPMDESGW</sequence>
<proteinExistence type="predicted"/>
<protein>
    <submittedName>
        <fullName evidence="1">Uncharacterized protein</fullName>
    </submittedName>
</protein>
<evidence type="ECO:0000313" key="1">
    <source>
        <dbReference type="EMBL" id="MCC2125269.1"/>
    </source>
</evidence>
<evidence type="ECO:0000313" key="2">
    <source>
        <dbReference type="Proteomes" id="UP001198220"/>
    </source>
</evidence>
<comment type="caution">
    <text evidence="1">The sequence shown here is derived from an EMBL/GenBank/DDBJ whole genome shotgun (WGS) entry which is preliminary data.</text>
</comment>
<gene>
    <name evidence="1" type="ORF">LKD36_03635</name>
</gene>
<dbReference type="RefSeq" id="WP_308458724.1">
    <property type="nucleotide sequence ID" value="NZ_JAJEPS010000002.1"/>
</dbReference>
<dbReference type="EMBL" id="JAJEPS010000002">
    <property type="protein sequence ID" value="MCC2125269.1"/>
    <property type="molecule type" value="Genomic_DNA"/>
</dbReference>
<accession>A0AAE3DBE9</accession>
<name>A0AAE3DBE9_9FIRM</name>
<reference evidence="1 2" key="1">
    <citation type="submission" date="2021-10" db="EMBL/GenBank/DDBJ databases">
        <title>Anaerobic single-cell dispensing facilitates the cultivation of human gut bacteria.</title>
        <authorList>
            <person name="Afrizal A."/>
        </authorList>
    </citation>
    <scope>NUCLEOTIDE SEQUENCE [LARGE SCALE GENOMIC DNA]</scope>
    <source>
        <strain evidence="1 2">CLA-AA-H276</strain>
    </source>
</reference>
<dbReference type="Proteomes" id="UP001198220">
    <property type="component" value="Unassembled WGS sequence"/>
</dbReference>
<keyword evidence="2" id="KW-1185">Reference proteome</keyword>
<dbReference type="AlphaFoldDB" id="A0AAE3DBE9"/>
<organism evidence="1 2">
    <name type="scientific">Hominiventricola filiformis</name>
    <dbReference type="NCBI Taxonomy" id="2885352"/>
    <lineage>
        <taxon>Bacteria</taxon>
        <taxon>Bacillati</taxon>
        <taxon>Bacillota</taxon>
        <taxon>Clostridia</taxon>
        <taxon>Lachnospirales</taxon>
        <taxon>Lachnospiraceae</taxon>
        <taxon>Hominiventricola</taxon>
    </lineage>
</organism>